<organism evidence="2 3">
    <name type="scientific">Hujiaoplasma nucleasis</name>
    <dbReference type="NCBI Taxonomy" id="2725268"/>
    <lineage>
        <taxon>Bacteria</taxon>
        <taxon>Bacillati</taxon>
        <taxon>Mycoplasmatota</taxon>
        <taxon>Mollicutes</taxon>
        <taxon>Candidatus Izemoplasmatales</taxon>
        <taxon>Hujiaoplasmataceae</taxon>
        <taxon>Hujiaoplasma</taxon>
    </lineage>
</organism>
<evidence type="ECO:0000313" key="2">
    <source>
        <dbReference type="EMBL" id="QLY40079.1"/>
    </source>
</evidence>
<dbReference type="PANTHER" id="PTHR47619">
    <property type="entry name" value="METALLO-HYDROLASE YYCJ-RELATED"/>
    <property type="match status" value="1"/>
</dbReference>
<dbReference type="Gene3D" id="3.60.15.10">
    <property type="entry name" value="Ribonuclease Z/Hydroxyacylglutathione hydrolase-like"/>
    <property type="match status" value="1"/>
</dbReference>
<evidence type="ECO:0000313" key="3">
    <source>
        <dbReference type="Proteomes" id="UP000512167"/>
    </source>
</evidence>
<feature type="domain" description="Metallo-beta-lactamase" evidence="1">
    <location>
        <begin position="11"/>
        <end position="192"/>
    </location>
</feature>
<dbReference type="SMART" id="SM00849">
    <property type="entry name" value="Lactamase_B"/>
    <property type="match status" value="1"/>
</dbReference>
<sequence length="263" mass="30694">MKITVVASGSKGNATLIEFQEDQYLIDCGLSYKQLTYRLEKQGKYLNNLKGIFITHEHRDHVSGLRVLLNKHDISIYLSEGTYKGFDKRFTGDIKESSLVFLREEEIIDFKHFQVLPFYTYHDAIEPLGFRFIENDESFVYMTDTGYFPLRKYDLIKNASAYMVESNYESEMLLESSRPWLLKRRILEDTGHLSNEDSANLILDIMGEKTKHIILAHISEDCNLPLVAKGTYEECFKLKKQELDKYNVIIAKQYESLNELIIE</sequence>
<dbReference type="InterPro" id="IPR036866">
    <property type="entry name" value="RibonucZ/Hydroxyglut_hydro"/>
</dbReference>
<dbReference type="Proteomes" id="UP000512167">
    <property type="component" value="Chromosome"/>
</dbReference>
<keyword evidence="3" id="KW-1185">Reference proteome</keyword>
<keyword evidence="2" id="KW-0378">Hydrolase</keyword>
<dbReference type="RefSeq" id="WP_312032577.1">
    <property type="nucleotide sequence ID" value="NZ_CP051151.1"/>
</dbReference>
<dbReference type="EMBL" id="CP051151">
    <property type="protein sequence ID" value="QLY40079.1"/>
    <property type="molecule type" value="Genomic_DNA"/>
</dbReference>
<gene>
    <name evidence="2" type="ORF">HF295_04065</name>
</gene>
<dbReference type="KEGG" id="tbk:HF295_04065"/>
<accession>A0A7L6N691</accession>
<dbReference type="SUPFAM" id="SSF56281">
    <property type="entry name" value="Metallo-hydrolase/oxidoreductase"/>
    <property type="match status" value="1"/>
</dbReference>
<dbReference type="Pfam" id="PF12706">
    <property type="entry name" value="Lactamase_B_2"/>
    <property type="match status" value="1"/>
</dbReference>
<dbReference type="InterPro" id="IPR001279">
    <property type="entry name" value="Metallo-B-lactamas"/>
</dbReference>
<evidence type="ECO:0000259" key="1">
    <source>
        <dbReference type="SMART" id="SM00849"/>
    </source>
</evidence>
<dbReference type="InterPro" id="IPR052533">
    <property type="entry name" value="WalJ/YycJ-like"/>
</dbReference>
<protein>
    <submittedName>
        <fullName evidence="2">MBL fold metallo-hydrolase</fullName>
    </submittedName>
</protein>
<dbReference type="AlphaFoldDB" id="A0A7L6N691"/>
<proteinExistence type="predicted"/>
<dbReference type="GO" id="GO:0016787">
    <property type="term" value="F:hydrolase activity"/>
    <property type="evidence" value="ECO:0007669"/>
    <property type="project" value="UniProtKB-KW"/>
</dbReference>
<dbReference type="PANTHER" id="PTHR47619:SF1">
    <property type="entry name" value="EXODEOXYRIBONUCLEASE WALJ"/>
    <property type="match status" value="1"/>
</dbReference>
<name>A0A7L6N691_9MOLU</name>
<reference evidence="2 3" key="1">
    <citation type="submission" date="2020-04" db="EMBL/GenBank/DDBJ databases">
        <authorList>
            <person name="Zheng R.K."/>
            <person name="Sun C.M."/>
        </authorList>
    </citation>
    <scope>NUCLEOTIDE SEQUENCE [LARGE SCALE GENOMIC DNA]</scope>
    <source>
        <strain evidence="3">zrk29</strain>
    </source>
</reference>